<gene>
    <name evidence="1" type="ORF">GCM10009789_27530</name>
</gene>
<reference evidence="1 2" key="1">
    <citation type="journal article" date="2019" name="Int. J. Syst. Evol. Microbiol.">
        <title>The Global Catalogue of Microorganisms (GCM) 10K type strain sequencing project: providing services to taxonomists for standard genome sequencing and annotation.</title>
        <authorList>
            <consortium name="The Broad Institute Genomics Platform"/>
            <consortium name="The Broad Institute Genome Sequencing Center for Infectious Disease"/>
            <person name="Wu L."/>
            <person name="Ma J."/>
        </authorList>
    </citation>
    <scope>NUCLEOTIDE SEQUENCE [LARGE SCALE GENOMIC DNA]</scope>
    <source>
        <strain evidence="1 2">JCM 14969</strain>
    </source>
</reference>
<evidence type="ECO:0000313" key="2">
    <source>
        <dbReference type="Proteomes" id="UP001500393"/>
    </source>
</evidence>
<dbReference type="EMBL" id="BAAAOS010000018">
    <property type="protein sequence ID" value="GAA1572467.1"/>
    <property type="molecule type" value="Genomic_DNA"/>
</dbReference>
<organism evidence="1 2">
    <name type="scientific">Kribbella sancticallisti</name>
    <dbReference type="NCBI Taxonomy" id="460087"/>
    <lineage>
        <taxon>Bacteria</taxon>
        <taxon>Bacillati</taxon>
        <taxon>Actinomycetota</taxon>
        <taxon>Actinomycetes</taxon>
        <taxon>Propionibacteriales</taxon>
        <taxon>Kribbellaceae</taxon>
        <taxon>Kribbella</taxon>
    </lineage>
</organism>
<comment type="caution">
    <text evidence="1">The sequence shown here is derived from an EMBL/GenBank/DDBJ whole genome shotgun (WGS) entry which is preliminary data.</text>
</comment>
<proteinExistence type="predicted"/>
<name>A0ABN2D942_9ACTN</name>
<keyword evidence="2" id="KW-1185">Reference proteome</keyword>
<sequence length="69" mass="7015">MTVNVSPGRIVSGLTTTALDGSAAVATCGAATRLAPTIAVIIAALTSFPACMTKPPIPVGNLFPHRLRR</sequence>
<accession>A0ABN2D942</accession>
<evidence type="ECO:0000313" key="1">
    <source>
        <dbReference type="EMBL" id="GAA1572467.1"/>
    </source>
</evidence>
<protein>
    <submittedName>
        <fullName evidence="1">Uncharacterized protein</fullName>
    </submittedName>
</protein>
<dbReference type="Proteomes" id="UP001500393">
    <property type="component" value="Unassembled WGS sequence"/>
</dbReference>